<sequence length="156" mass="17462">MSVSPTTTTTRFLTSNGFATTASSFEAECSTRNVKVVQVQIEPRPPAVTNNLKKRLLQALDRNEKARFFRIFNEAIPPSEVAANLEFQAQIYFATAPLRRNPPDKAAFRNEIDDLKVYLEDGPGAAMASDTELLPYFALPYVNDPVKHPVFRKLLS</sequence>
<accession>A0A7E4UTE4</accession>
<protein>
    <submittedName>
        <fullName evidence="3">ATP synthase-coupling factor 6, mitochondrial</fullName>
    </submittedName>
</protein>
<dbReference type="WBParaSite" id="Pan_g12533.t1">
    <property type="protein sequence ID" value="Pan_g12533.t1"/>
    <property type="gene ID" value="Pan_g12533"/>
</dbReference>
<dbReference type="Pfam" id="PF23138">
    <property type="entry name" value="CTLH_Armc9"/>
    <property type="match status" value="1"/>
</dbReference>
<evidence type="ECO:0000259" key="1">
    <source>
        <dbReference type="Pfam" id="PF23138"/>
    </source>
</evidence>
<dbReference type="InterPro" id="IPR056327">
    <property type="entry name" value="ARMC9_CTLH-like_dom"/>
</dbReference>
<dbReference type="InterPro" id="IPR040369">
    <property type="entry name" value="ARMC9"/>
</dbReference>
<dbReference type="GO" id="GO:0036064">
    <property type="term" value="C:ciliary basal body"/>
    <property type="evidence" value="ECO:0007669"/>
    <property type="project" value="InterPro"/>
</dbReference>
<organism evidence="2 3">
    <name type="scientific">Panagrellus redivivus</name>
    <name type="common">Microworm</name>
    <dbReference type="NCBI Taxonomy" id="6233"/>
    <lineage>
        <taxon>Eukaryota</taxon>
        <taxon>Metazoa</taxon>
        <taxon>Ecdysozoa</taxon>
        <taxon>Nematoda</taxon>
        <taxon>Chromadorea</taxon>
        <taxon>Rhabditida</taxon>
        <taxon>Tylenchina</taxon>
        <taxon>Panagrolaimomorpha</taxon>
        <taxon>Panagrolaimoidea</taxon>
        <taxon>Panagrolaimidae</taxon>
        <taxon>Panagrellus</taxon>
    </lineage>
</organism>
<name>A0A7E4UTE4_PANRE</name>
<dbReference type="PANTHER" id="PTHR14881">
    <property type="entry name" value="LISH DOMAIN-CONTAINING PROTEIN ARMC9"/>
    <property type="match status" value="1"/>
</dbReference>
<evidence type="ECO:0000313" key="3">
    <source>
        <dbReference type="WBParaSite" id="Pan_g12533.t1"/>
    </source>
</evidence>
<dbReference type="GO" id="GO:0097542">
    <property type="term" value="C:ciliary tip"/>
    <property type="evidence" value="ECO:0007669"/>
    <property type="project" value="TreeGrafter"/>
</dbReference>
<reference evidence="2" key="1">
    <citation type="journal article" date="2013" name="Genetics">
        <title>The draft genome and transcriptome of Panagrellus redivivus are shaped by the harsh demands of a free-living lifestyle.</title>
        <authorList>
            <person name="Srinivasan J."/>
            <person name="Dillman A.R."/>
            <person name="Macchietto M.G."/>
            <person name="Heikkinen L."/>
            <person name="Lakso M."/>
            <person name="Fracchia K.M."/>
            <person name="Antoshechkin I."/>
            <person name="Mortazavi A."/>
            <person name="Wong G."/>
            <person name="Sternberg P.W."/>
        </authorList>
    </citation>
    <scope>NUCLEOTIDE SEQUENCE [LARGE SCALE GENOMIC DNA]</scope>
    <source>
        <strain evidence="2">MT8872</strain>
    </source>
</reference>
<dbReference type="GO" id="GO:0005814">
    <property type="term" value="C:centriole"/>
    <property type="evidence" value="ECO:0007669"/>
    <property type="project" value="TreeGrafter"/>
</dbReference>
<dbReference type="AlphaFoldDB" id="A0A7E4UTE4"/>
<keyword evidence="2" id="KW-1185">Reference proteome</keyword>
<dbReference type="GO" id="GO:0060271">
    <property type="term" value="P:cilium assembly"/>
    <property type="evidence" value="ECO:0007669"/>
    <property type="project" value="InterPro"/>
</dbReference>
<reference evidence="3" key="2">
    <citation type="submission" date="2020-10" db="UniProtKB">
        <authorList>
            <consortium name="WormBaseParasite"/>
        </authorList>
    </citation>
    <scope>IDENTIFICATION</scope>
</reference>
<dbReference type="PANTHER" id="PTHR14881:SF4">
    <property type="entry name" value="LISH DOMAIN-CONTAINING PROTEIN ARMC9"/>
    <property type="match status" value="1"/>
</dbReference>
<proteinExistence type="predicted"/>
<feature type="domain" description="ARMC9 CTLH-like" evidence="1">
    <location>
        <begin position="52"/>
        <end position="155"/>
    </location>
</feature>
<evidence type="ECO:0000313" key="2">
    <source>
        <dbReference type="Proteomes" id="UP000492821"/>
    </source>
</evidence>
<dbReference type="Proteomes" id="UP000492821">
    <property type="component" value="Unassembled WGS sequence"/>
</dbReference>